<sequence length="288" mass="34577">MWTSKHIFIHDYKLVDVFLQENLLPLINRCALDKWFFIRYWQGGPHIRLRYKIKELQVKHDFEKELEDTLRDFQLEYQNEKFSEVSYDDRVVQLEGVKDLKVYPNFSIQDILYVPEVARYGGEEAVSFSEELFSYSSELASYVIQEIAWPKRYIIAFDVMFYSYKMAEKLGIAPAREVFFSNYNQVWSSFKDREELSKIQGLLQTRLEQLENKESIPKVYKKYFESMENNLKLIMEHQNVYTKETMYYILISHIHMLNNRLGLSPQNEYLLSRVFLKKGDYSNEVMGL</sequence>
<gene>
    <name evidence="2" type="ORF">ABW01_17015</name>
</gene>
<dbReference type="NCBIfam" id="TIGR03891">
    <property type="entry name" value="thiopep_ocin"/>
    <property type="match status" value="1"/>
</dbReference>
<reference evidence="2 3" key="1">
    <citation type="submission" date="2015-05" db="EMBL/GenBank/DDBJ databases">
        <title>Whole genome sequence and identification of bacterial endophytes from Costus igneus.</title>
        <authorList>
            <person name="Lee Y.P."/>
            <person name="Gan H.M."/>
            <person name="Eng W."/>
            <person name="Wheatley M.S."/>
            <person name="Caraballo A."/>
            <person name="Polter S."/>
            <person name="Savka M.A."/>
            <person name="Hudson A.O."/>
        </authorList>
    </citation>
    <scope>NUCLEOTIDE SEQUENCE [LARGE SCALE GENOMIC DNA]</scope>
    <source>
        <strain evidence="2 3">RIT375</strain>
    </source>
</reference>
<evidence type="ECO:0000259" key="1">
    <source>
        <dbReference type="Pfam" id="PF14028"/>
    </source>
</evidence>
<comment type="caution">
    <text evidence="2">The sequence shown here is derived from an EMBL/GenBank/DDBJ whole genome shotgun (WGS) entry which is preliminary data.</text>
</comment>
<name>A0A0J1HUD8_BACAN</name>
<dbReference type="Pfam" id="PF14028">
    <property type="entry name" value="Lant_dehydr_C"/>
    <property type="match status" value="1"/>
</dbReference>
<dbReference type="PATRIC" id="fig|1392.242.peg.1283"/>
<feature type="domain" description="Thiopeptide-type bacteriocin biosynthesis" evidence="1">
    <location>
        <begin position="2"/>
        <end position="273"/>
    </location>
</feature>
<accession>A0A0J1HUD8</accession>
<dbReference type="InterPro" id="IPR023809">
    <property type="entry name" value="Thiopep_bacteriocin_synth_dom"/>
</dbReference>
<proteinExistence type="predicted"/>
<dbReference type="AlphaFoldDB" id="A0A0J1HUD8"/>
<protein>
    <submittedName>
        <fullName evidence="2">Lantibiotic biosynthesis protein</fullName>
    </submittedName>
</protein>
<dbReference type="EMBL" id="LDPG01000012">
    <property type="protein sequence ID" value="KLV17304.1"/>
    <property type="molecule type" value="Genomic_DNA"/>
</dbReference>
<dbReference type="Proteomes" id="UP000035904">
    <property type="component" value="Unassembled WGS sequence"/>
</dbReference>
<evidence type="ECO:0000313" key="2">
    <source>
        <dbReference type="EMBL" id="KLV17304.1"/>
    </source>
</evidence>
<dbReference type="RefSeq" id="WP_002195053.1">
    <property type="nucleotide sequence ID" value="NZ_LDPG01000012.1"/>
</dbReference>
<organism evidence="2 3">
    <name type="scientific">Bacillus anthracis</name>
    <name type="common">anthrax bacterium</name>
    <dbReference type="NCBI Taxonomy" id="1392"/>
    <lineage>
        <taxon>Bacteria</taxon>
        <taxon>Bacillati</taxon>
        <taxon>Bacillota</taxon>
        <taxon>Bacilli</taxon>
        <taxon>Bacillales</taxon>
        <taxon>Bacillaceae</taxon>
        <taxon>Bacillus</taxon>
        <taxon>Bacillus cereus group</taxon>
    </lineage>
</organism>
<evidence type="ECO:0000313" key="3">
    <source>
        <dbReference type="Proteomes" id="UP000035904"/>
    </source>
</evidence>